<gene>
    <name evidence="1" type="ORF">NC653_005322</name>
</gene>
<evidence type="ECO:0000313" key="2">
    <source>
        <dbReference type="Proteomes" id="UP001164929"/>
    </source>
</evidence>
<accession>A0AAD6RBM7</accession>
<keyword evidence="2" id="KW-1185">Reference proteome</keyword>
<comment type="caution">
    <text evidence="1">The sequence shown here is derived from an EMBL/GenBank/DDBJ whole genome shotgun (WGS) entry which is preliminary data.</text>
</comment>
<dbReference type="Proteomes" id="UP001164929">
    <property type="component" value="Chromosome 2"/>
</dbReference>
<name>A0AAD6RBM7_9ROSI</name>
<evidence type="ECO:0000313" key="1">
    <source>
        <dbReference type="EMBL" id="KAJ7005944.1"/>
    </source>
</evidence>
<proteinExistence type="predicted"/>
<reference evidence="1" key="1">
    <citation type="journal article" date="2023" name="Mol. Ecol. Resour.">
        <title>Chromosome-level genome assembly of a triploid poplar Populus alba 'Berolinensis'.</title>
        <authorList>
            <person name="Chen S."/>
            <person name="Yu Y."/>
            <person name="Wang X."/>
            <person name="Wang S."/>
            <person name="Zhang T."/>
            <person name="Zhou Y."/>
            <person name="He R."/>
            <person name="Meng N."/>
            <person name="Wang Y."/>
            <person name="Liu W."/>
            <person name="Liu Z."/>
            <person name="Liu J."/>
            <person name="Guo Q."/>
            <person name="Huang H."/>
            <person name="Sederoff R.R."/>
            <person name="Wang G."/>
            <person name="Qu G."/>
            <person name="Chen S."/>
        </authorList>
    </citation>
    <scope>NUCLEOTIDE SEQUENCE</scope>
    <source>
        <strain evidence="1">SC-2020</strain>
    </source>
</reference>
<organism evidence="1 2">
    <name type="scientific">Populus alba x Populus x berolinensis</name>
    <dbReference type="NCBI Taxonomy" id="444605"/>
    <lineage>
        <taxon>Eukaryota</taxon>
        <taxon>Viridiplantae</taxon>
        <taxon>Streptophyta</taxon>
        <taxon>Embryophyta</taxon>
        <taxon>Tracheophyta</taxon>
        <taxon>Spermatophyta</taxon>
        <taxon>Magnoliopsida</taxon>
        <taxon>eudicotyledons</taxon>
        <taxon>Gunneridae</taxon>
        <taxon>Pentapetalae</taxon>
        <taxon>rosids</taxon>
        <taxon>fabids</taxon>
        <taxon>Malpighiales</taxon>
        <taxon>Salicaceae</taxon>
        <taxon>Saliceae</taxon>
        <taxon>Populus</taxon>
    </lineage>
</organism>
<sequence length="91" mass="10326">MNYKGSCNLVTIVRLKIYSFCILYLCLKSPHPAFFGLDQTRGTLKDELAARTPFDSFEIAYKWAYECTTRNGLSVIDQGYKCGCVLPTLKD</sequence>
<protein>
    <submittedName>
        <fullName evidence="1">Uncharacterized protein</fullName>
    </submittedName>
</protein>
<dbReference type="EMBL" id="JAQIZT010000002">
    <property type="protein sequence ID" value="KAJ7005944.1"/>
    <property type="molecule type" value="Genomic_DNA"/>
</dbReference>
<dbReference type="AlphaFoldDB" id="A0AAD6RBM7"/>